<feature type="compositionally biased region" description="Low complexity" evidence="1">
    <location>
        <begin position="29"/>
        <end position="42"/>
    </location>
</feature>
<dbReference type="Proteomes" id="UP001165122">
    <property type="component" value="Unassembled WGS sequence"/>
</dbReference>
<feature type="region of interest" description="Disordered" evidence="1">
    <location>
        <begin position="602"/>
        <end position="675"/>
    </location>
</feature>
<proteinExistence type="predicted"/>
<gene>
    <name evidence="2" type="ORF">TrLO_g4800</name>
</gene>
<evidence type="ECO:0000256" key="1">
    <source>
        <dbReference type="SAM" id="MobiDB-lite"/>
    </source>
</evidence>
<sequence length="730" mass="82193">MDTDKNNPLPSSHHLSLYNQQPLTTSAASVSEPDTTTETSSPPHKKQKTETTIVPKTIKLADAAPLPPPRPPVTHTTNDAELLLSFGTTKPKIKPKIVPETHTTASNQFPPFPIRHGPLLPSSDSSLPLSPQNPPTDQPINQTNLSKLQKVGTRFLHTKYGPGIVKKVKGKSWCVGSFVGKEITFQGTKLIQSIEGVNLKTNVMVTTHVAGTFPDISDEEIKSGDSEYADPATLGLPATWRVRKALRGSSRCRYIIQAIPSKKVFETKQAAQAYLERIDVGVDGKEKQTKRKSLRDRWFLRNLRRRRLRLAYVDPKAANSNFPPLASKKMILNKKENTHTQSYKRYLIEAYPSKKVFENIRLALEYLDRIEVGVDGKEQPHKCARLFSKAFDIDALFKKGVIIQKKTLEFGLPPSWRIGEKPPPGLIKYYVSPDGYMFDSNKNVFSFLSETRAAVSTAHEPLTPEEISVGCEYISPTTLRFPPAWVVKLIIVEKRLDKPRYCIEARPSGKYFGSIKDANAYLKNLNVGVDGKEEPHKCVELFAEKTFNFDLMIRRNAIENMDPIKYNLSEDWRKKMGNIVTFFVSPCECQFDREDKAKLFIVQNDPTSPTTDPAADSARNDHKKTKNVKKPSYSIPRPPGRPPKDKDWDGEQGKWVESNCQTNPPSSSQQKSLPAVDVEEDADIEYVDPAVMRVPRTWLVKLTGTVQYYIEARAELPRRCSVLVQISLRG</sequence>
<evidence type="ECO:0008006" key="4">
    <source>
        <dbReference type="Google" id="ProtNLM"/>
    </source>
</evidence>
<dbReference type="EMBL" id="BRXW01000210">
    <property type="protein sequence ID" value="GMI14283.1"/>
    <property type="molecule type" value="Genomic_DNA"/>
</dbReference>
<reference evidence="3" key="1">
    <citation type="journal article" date="2023" name="Commun. Biol.">
        <title>Genome analysis of Parmales, the sister group of diatoms, reveals the evolutionary specialization of diatoms from phago-mixotrophs to photoautotrophs.</title>
        <authorList>
            <person name="Ban H."/>
            <person name="Sato S."/>
            <person name="Yoshikawa S."/>
            <person name="Yamada K."/>
            <person name="Nakamura Y."/>
            <person name="Ichinomiya M."/>
            <person name="Sato N."/>
            <person name="Blanc-Mathieu R."/>
            <person name="Endo H."/>
            <person name="Kuwata A."/>
            <person name="Ogata H."/>
        </authorList>
    </citation>
    <scope>NUCLEOTIDE SEQUENCE [LARGE SCALE GENOMIC DNA]</scope>
    <source>
        <strain evidence="3">NIES 3700</strain>
    </source>
</reference>
<feature type="compositionally biased region" description="Polar residues" evidence="1">
    <location>
        <begin position="658"/>
        <end position="672"/>
    </location>
</feature>
<dbReference type="AlphaFoldDB" id="A0A9W7KWG1"/>
<evidence type="ECO:0000313" key="3">
    <source>
        <dbReference type="Proteomes" id="UP001165122"/>
    </source>
</evidence>
<name>A0A9W7KWG1_9STRA</name>
<organism evidence="2 3">
    <name type="scientific">Triparma laevis f. longispina</name>
    <dbReference type="NCBI Taxonomy" id="1714387"/>
    <lineage>
        <taxon>Eukaryota</taxon>
        <taxon>Sar</taxon>
        <taxon>Stramenopiles</taxon>
        <taxon>Ochrophyta</taxon>
        <taxon>Bolidophyceae</taxon>
        <taxon>Parmales</taxon>
        <taxon>Triparmaceae</taxon>
        <taxon>Triparma</taxon>
    </lineage>
</organism>
<feature type="compositionally biased region" description="Basic and acidic residues" evidence="1">
    <location>
        <begin position="642"/>
        <end position="654"/>
    </location>
</feature>
<feature type="compositionally biased region" description="Polar residues" evidence="1">
    <location>
        <begin position="1"/>
        <end position="28"/>
    </location>
</feature>
<protein>
    <recommendedName>
        <fullName evidence="4">MBD domain-containing protein</fullName>
    </recommendedName>
</protein>
<accession>A0A9W7KWG1</accession>
<comment type="caution">
    <text evidence="2">The sequence shown here is derived from an EMBL/GenBank/DDBJ whole genome shotgun (WGS) entry which is preliminary data.</text>
</comment>
<feature type="compositionally biased region" description="Low complexity" evidence="1">
    <location>
        <begin position="118"/>
        <end position="130"/>
    </location>
</feature>
<feature type="region of interest" description="Disordered" evidence="1">
    <location>
        <begin position="1"/>
        <end position="77"/>
    </location>
</feature>
<feature type="region of interest" description="Disordered" evidence="1">
    <location>
        <begin position="101"/>
        <end position="142"/>
    </location>
</feature>
<keyword evidence="3" id="KW-1185">Reference proteome</keyword>
<evidence type="ECO:0000313" key="2">
    <source>
        <dbReference type="EMBL" id="GMI14283.1"/>
    </source>
</evidence>